<evidence type="ECO:0000313" key="3">
    <source>
        <dbReference type="Proteomes" id="UP000448877"/>
    </source>
</evidence>
<dbReference type="RefSeq" id="WP_118462696.1">
    <property type="nucleotide sequence ID" value="NZ_VVYV01000026.1"/>
</dbReference>
<organism evidence="2 3">
    <name type="scientific">Bacteroides cellulosilyticus</name>
    <dbReference type="NCBI Taxonomy" id="246787"/>
    <lineage>
        <taxon>Bacteria</taxon>
        <taxon>Pseudomonadati</taxon>
        <taxon>Bacteroidota</taxon>
        <taxon>Bacteroidia</taxon>
        <taxon>Bacteroidales</taxon>
        <taxon>Bacteroidaceae</taxon>
        <taxon>Bacteroides</taxon>
    </lineage>
</organism>
<evidence type="ECO:0000256" key="1">
    <source>
        <dbReference type="SAM" id="Phobius"/>
    </source>
</evidence>
<proteinExistence type="predicted"/>
<accession>A0A642PVA6</accession>
<keyword evidence="1" id="KW-0812">Transmembrane</keyword>
<dbReference type="EMBL" id="VVYV01000026">
    <property type="protein sequence ID" value="KAA5416552.1"/>
    <property type="molecule type" value="Genomic_DNA"/>
</dbReference>
<evidence type="ECO:0000313" key="2">
    <source>
        <dbReference type="EMBL" id="KAA5416552.1"/>
    </source>
</evidence>
<dbReference type="AlphaFoldDB" id="A0A642PVA6"/>
<sequence length="200" mass="22901">MDFSALTPIAAFGGFALGIINLGIIVYKDFIRKPHLRAELVSFSTRYVHAGEYQMQLNIRLFAKDGLITIKEVKLKNEFDFVGDIFSGRNEITFFRGIPLNKLDIKQIEEQSFLKQVKDTFSTISFPMTDLKVQKDEIKSITFMDNIITVRQSDGYDELPLYRWRLEIAYNDDVLEIPLQLVPIGEIRGAYSHIGEPSVS</sequence>
<gene>
    <name evidence="2" type="ORF">F2Y81_15455</name>
</gene>
<dbReference type="Proteomes" id="UP000448877">
    <property type="component" value="Unassembled WGS sequence"/>
</dbReference>
<protein>
    <submittedName>
        <fullName evidence="2">Uncharacterized protein</fullName>
    </submittedName>
</protein>
<keyword evidence="1" id="KW-1133">Transmembrane helix</keyword>
<comment type="caution">
    <text evidence="2">The sequence shown here is derived from an EMBL/GenBank/DDBJ whole genome shotgun (WGS) entry which is preliminary data.</text>
</comment>
<reference evidence="2 3" key="1">
    <citation type="journal article" date="2019" name="Nat. Med.">
        <title>A library of human gut bacterial isolates paired with longitudinal multiomics data enables mechanistic microbiome research.</title>
        <authorList>
            <person name="Poyet M."/>
            <person name="Groussin M."/>
            <person name="Gibbons S.M."/>
            <person name="Avila-Pacheco J."/>
            <person name="Jiang X."/>
            <person name="Kearney S.M."/>
            <person name="Perrotta A.R."/>
            <person name="Berdy B."/>
            <person name="Zhao S."/>
            <person name="Lieberman T.D."/>
            <person name="Swanson P.K."/>
            <person name="Smith M."/>
            <person name="Roesemann S."/>
            <person name="Alexander J.E."/>
            <person name="Rich S.A."/>
            <person name="Livny J."/>
            <person name="Vlamakis H."/>
            <person name="Clish C."/>
            <person name="Bullock K."/>
            <person name="Deik A."/>
            <person name="Scott J."/>
            <person name="Pierce K.A."/>
            <person name="Xavier R.J."/>
            <person name="Alm E.J."/>
        </authorList>
    </citation>
    <scope>NUCLEOTIDE SEQUENCE [LARGE SCALE GENOMIC DNA]</scope>
    <source>
        <strain evidence="2 3">BIOML-A6</strain>
    </source>
</reference>
<feature type="transmembrane region" description="Helical" evidence="1">
    <location>
        <begin position="6"/>
        <end position="27"/>
    </location>
</feature>
<name>A0A642PVA6_9BACE</name>
<keyword evidence="1" id="KW-0472">Membrane</keyword>